<evidence type="ECO:0000256" key="2">
    <source>
        <dbReference type="SAM" id="SignalP"/>
    </source>
</evidence>
<comment type="caution">
    <text evidence="3">The sequence shown here is derived from an EMBL/GenBank/DDBJ whole genome shotgun (WGS) entry which is preliminary data.</text>
</comment>
<evidence type="ECO:0000313" key="3">
    <source>
        <dbReference type="EMBL" id="KAI0529717.1"/>
    </source>
</evidence>
<dbReference type="EMBL" id="JAGYWB010000002">
    <property type="protein sequence ID" value="KAI0529717.1"/>
    <property type="molecule type" value="Genomic_DNA"/>
</dbReference>
<gene>
    <name evidence="3" type="ORF">KFK09_002274</name>
</gene>
<keyword evidence="1" id="KW-0472">Membrane</keyword>
<evidence type="ECO:0000256" key="1">
    <source>
        <dbReference type="SAM" id="Phobius"/>
    </source>
</evidence>
<sequence length="125" mass="14617">MFWFCPVTLLLFLSMLSSSVRARSVAMCYCFSFVFWFIPMSSFQVCCGFWYVFIILFLNCLSDNVRSYVCSGNFMSNEFYIFSVGFFVYSKRLCRSVSWSFWNNFCAGWSNLGGFDGLCFGLRLH</sequence>
<protein>
    <submittedName>
        <fullName evidence="3">Uncharacterized protein</fullName>
    </submittedName>
</protein>
<reference evidence="3" key="1">
    <citation type="journal article" date="2022" name="Front. Genet.">
        <title>Chromosome-Scale Assembly of the Dendrobium nobile Genome Provides Insights Into the Molecular Mechanism of the Biosynthesis of the Medicinal Active Ingredient of Dendrobium.</title>
        <authorList>
            <person name="Xu Q."/>
            <person name="Niu S.-C."/>
            <person name="Li K.-L."/>
            <person name="Zheng P.-J."/>
            <person name="Zhang X.-J."/>
            <person name="Jia Y."/>
            <person name="Liu Y."/>
            <person name="Niu Y.-X."/>
            <person name="Yu L.-H."/>
            <person name="Chen D.-F."/>
            <person name="Zhang G.-Q."/>
        </authorList>
    </citation>
    <scope>NUCLEOTIDE SEQUENCE</scope>
    <source>
        <tissue evidence="3">Leaf</tissue>
    </source>
</reference>
<evidence type="ECO:0000313" key="4">
    <source>
        <dbReference type="Proteomes" id="UP000829196"/>
    </source>
</evidence>
<feature type="signal peptide" evidence="2">
    <location>
        <begin position="1"/>
        <end position="22"/>
    </location>
</feature>
<feature type="chain" id="PRO_5035895726" evidence="2">
    <location>
        <begin position="23"/>
        <end position="125"/>
    </location>
</feature>
<keyword evidence="4" id="KW-1185">Reference proteome</keyword>
<keyword evidence="1" id="KW-0812">Transmembrane</keyword>
<keyword evidence="2" id="KW-0732">Signal</keyword>
<dbReference type="AlphaFoldDB" id="A0A8T3C9V0"/>
<name>A0A8T3C9V0_DENNO</name>
<accession>A0A8T3C9V0</accession>
<dbReference type="Proteomes" id="UP000829196">
    <property type="component" value="Unassembled WGS sequence"/>
</dbReference>
<proteinExistence type="predicted"/>
<feature type="transmembrane region" description="Helical" evidence="1">
    <location>
        <begin position="32"/>
        <end position="58"/>
    </location>
</feature>
<organism evidence="3 4">
    <name type="scientific">Dendrobium nobile</name>
    <name type="common">Orchid</name>
    <dbReference type="NCBI Taxonomy" id="94219"/>
    <lineage>
        <taxon>Eukaryota</taxon>
        <taxon>Viridiplantae</taxon>
        <taxon>Streptophyta</taxon>
        <taxon>Embryophyta</taxon>
        <taxon>Tracheophyta</taxon>
        <taxon>Spermatophyta</taxon>
        <taxon>Magnoliopsida</taxon>
        <taxon>Liliopsida</taxon>
        <taxon>Asparagales</taxon>
        <taxon>Orchidaceae</taxon>
        <taxon>Epidendroideae</taxon>
        <taxon>Malaxideae</taxon>
        <taxon>Dendrobiinae</taxon>
        <taxon>Dendrobium</taxon>
    </lineage>
</organism>
<keyword evidence="1" id="KW-1133">Transmembrane helix</keyword>